<dbReference type="Gene3D" id="3.40.50.2000">
    <property type="entry name" value="Glycogen Phosphorylase B"/>
    <property type="match status" value="2"/>
</dbReference>
<evidence type="ECO:0000259" key="1">
    <source>
        <dbReference type="Pfam" id="PF06722"/>
    </source>
</evidence>
<dbReference type="SUPFAM" id="SSF53756">
    <property type="entry name" value="UDP-Glycosyltransferase/glycogen phosphorylase"/>
    <property type="match status" value="1"/>
</dbReference>
<dbReference type="RefSeq" id="WP_223093244.1">
    <property type="nucleotide sequence ID" value="NZ_CP061913.1"/>
</dbReference>
<dbReference type="InterPro" id="IPR050426">
    <property type="entry name" value="Glycosyltransferase_28"/>
</dbReference>
<dbReference type="Proteomes" id="UP001589608">
    <property type="component" value="Unassembled WGS sequence"/>
</dbReference>
<dbReference type="PANTHER" id="PTHR48050:SF13">
    <property type="entry name" value="STEROL 3-BETA-GLUCOSYLTRANSFERASE UGT80A2"/>
    <property type="match status" value="1"/>
</dbReference>
<dbReference type="InterPro" id="IPR010610">
    <property type="entry name" value="EryCIII-like_C"/>
</dbReference>
<reference evidence="2 3" key="1">
    <citation type="submission" date="2024-09" db="EMBL/GenBank/DDBJ databases">
        <authorList>
            <person name="Sun Q."/>
            <person name="Mori K."/>
        </authorList>
    </citation>
    <scope>NUCLEOTIDE SEQUENCE [LARGE SCALE GENOMIC DNA]</scope>
    <source>
        <strain evidence="2 3">JCM 3307</strain>
    </source>
</reference>
<gene>
    <name evidence="2" type="ORF">ACFFTR_21545</name>
</gene>
<accession>A0ABV5M9Y4</accession>
<name>A0ABV5M9Y4_9ACTN</name>
<dbReference type="Pfam" id="PF06722">
    <property type="entry name" value="EryCIII-like_C"/>
    <property type="match status" value="1"/>
</dbReference>
<dbReference type="EMBL" id="JBHMCA010000043">
    <property type="protein sequence ID" value="MFB9445672.1"/>
    <property type="molecule type" value="Genomic_DNA"/>
</dbReference>
<dbReference type="PROSITE" id="PS51257">
    <property type="entry name" value="PROKAR_LIPOPROTEIN"/>
    <property type="match status" value="1"/>
</dbReference>
<sequence length="437" mass="46278">MRVGIAINGSRGDIQPYAALGHALAAAGCAVTVTANEDAADLVAASGLRFVPMDLDTRAWLSAPDGQAALRLGTPEALLDSANRWLTGALDSIVKGITEVADGCDLMIAGAQIDDYAAAVCADRGVPMALGYYTPWLRTREFPQVMISRRRPWPARLVQPLTLRTYRQLEAVYWRGKADAVNRLRRGLGLPPATASMLTLAPRLGLTALHGFSTAVVPRPRDWAPTSVVTGYWRLPEAVRHALGEGRVPADVDGWLDAGPPPVYLGFGSMPILDPEPMVHMAAGAARRAGTRVLIGAGWSDLGGLAASLPGHVRIVGPADHSRLFPRCSAVVHHGGAGTTGAGLTAGRPSHVLSMFMDQPFWGSRVRRLGAGDTSRFTELDLESLTGILRRLGDGGVRRRAAALGARLRAEDGVAAAVRHLVEGGPRAHRVPPARLP</sequence>
<comment type="caution">
    <text evidence="2">The sequence shown here is derived from an EMBL/GenBank/DDBJ whole genome shotgun (WGS) entry which is preliminary data.</text>
</comment>
<protein>
    <submittedName>
        <fullName evidence="2">Glycosyltransferase</fullName>
    </submittedName>
</protein>
<evidence type="ECO:0000313" key="3">
    <source>
        <dbReference type="Proteomes" id="UP001589608"/>
    </source>
</evidence>
<organism evidence="2 3">
    <name type="scientific">Dactylosporangium vinaceum</name>
    <dbReference type="NCBI Taxonomy" id="53362"/>
    <lineage>
        <taxon>Bacteria</taxon>
        <taxon>Bacillati</taxon>
        <taxon>Actinomycetota</taxon>
        <taxon>Actinomycetes</taxon>
        <taxon>Micromonosporales</taxon>
        <taxon>Micromonosporaceae</taxon>
        <taxon>Dactylosporangium</taxon>
    </lineage>
</organism>
<dbReference type="PANTHER" id="PTHR48050">
    <property type="entry name" value="STEROL 3-BETA-GLUCOSYLTRANSFERASE"/>
    <property type="match status" value="1"/>
</dbReference>
<proteinExistence type="predicted"/>
<feature type="domain" description="Erythromycin biosynthesis protein CIII-like C-terminal" evidence="1">
    <location>
        <begin position="306"/>
        <end position="409"/>
    </location>
</feature>
<keyword evidence="3" id="KW-1185">Reference proteome</keyword>
<evidence type="ECO:0000313" key="2">
    <source>
        <dbReference type="EMBL" id="MFB9445672.1"/>
    </source>
</evidence>